<organism evidence="4 5">
    <name type="scientific">Thermosediminibacter litoriperuensis</name>
    <dbReference type="NCBI Taxonomy" id="291989"/>
    <lineage>
        <taxon>Bacteria</taxon>
        <taxon>Bacillati</taxon>
        <taxon>Bacillota</taxon>
        <taxon>Clostridia</taxon>
        <taxon>Thermosediminibacterales</taxon>
        <taxon>Thermosediminibacteraceae</taxon>
        <taxon>Thermosediminibacter</taxon>
    </lineage>
</organism>
<dbReference type="PROSITE" id="PS51387">
    <property type="entry name" value="FAD_PCMH"/>
    <property type="match status" value="1"/>
</dbReference>
<feature type="domain" description="FAD-binding PCMH-type" evidence="3">
    <location>
        <begin position="1"/>
        <end position="174"/>
    </location>
</feature>
<dbReference type="GO" id="GO:0016491">
    <property type="term" value="F:oxidoreductase activity"/>
    <property type="evidence" value="ECO:0007669"/>
    <property type="project" value="UniProtKB-KW"/>
</dbReference>
<dbReference type="Gene3D" id="3.30.390.50">
    <property type="entry name" value="CO dehydrogenase flavoprotein, C-terminal domain"/>
    <property type="match status" value="1"/>
</dbReference>
<comment type="caution">
    <text evidence="4">The sequence shown here is derived from an EMBL/GenBank/DDBJ whole genome shotgun (WGS) entry which is preliminary data.</text>
</comment>
<dbReference type="SUPFAM" id="SSF56176">
    <property type="entry name" value="FAD-binding/transporter-associated domain-like"/>
    <property type="match status" value="1"/>
</dbReference>
<dbReference type="InterPro" id="IPR016166">
    <property type="entry name" value="FAD-bd_PCMH"/>
</dbReference>
<keyword evidence="2" id="KW-0560">Oxidoreductase</keyword>
<dbReference type="Gene3D" id="3.30.43.10">
    <property type="entry name" value="Uridine Diphospho-n-acetylenolpyruvylglucosamine Reductase, domain 2"/>
    <property type="match status" value="1"/>
</dbReference>
<dbReference type="InterPro" id="IPR002346">
    <property type="entry name" value="Mopterin_DH_FAD-bd"/>
</dbReference>
<dbReference type="OrthoDB" id="9789842at2"/>
<evidence type="ECO:0000259" key="3">
    <source>
        <dbReference type="PROSITE" id="PS51387"/>
    </source>
</evidence>
<dbReference type="Proteomes" id="UP000322294">
    <property type="component" value="Unassembled WGS sequence"/>
</dbReference>
<sequence length="289" mass="31565">MRSYEAVSVKTEGDLLELLKNNKKLTYIAGGTDFIIKLREGKVSPELLVDISCLEDFRGISVQDGFIKIGAVTTFSEIQNSSIIKKYARCLAQAAAKIGSVQIRNRATIGGNIVNASPAADSLPALGALSAVVEVFGVEGLRKVNIEDFIIDMRKTCLRENEIVKNIYIPCSPDSFSSFSKVGARKSVTISKLNLAVNLKYHKDVCLEINAAVGTLGKNFVLLKDCDGLINRKMDEDFAKVLGEKLSRLVQYTIPNRASMPYKSVAIRGLAEDVMEDIINELSGRGINL</sequence>
<evidence type="ECO:0000256" key="1">
    <source>
        <dbReference type="ARBA" id="ARBA00022630"/>
    </source>
</evidence>
<dbReference type="InterPro" id="IPR036683">
    <property type="entry name" value="CO_DH_flav_C_dom_sf"/>
</dbReference>
<proteinExistence type="predicted"/>
<dbReference type="PANTHER" id="PTHR42659:SF9">
    <property type="entry name" value="XANTHINE DEHYDROGENASE FAD-BINDING SUBUNIT XDHB-RELATED"/>
    <property type="match status" value="1"/>
</dbReference>
<dbReference type="PANTHER" id="PTHR42659">
    <property type="entry name" value="XANTHINE DEHYDROGENASE SUBUNIT C-RELATED"/>
    <property type="match status" value="1"/>
</dbReference>
<keyword evidence="5" id="KW-1185">Reference proteome</keyword>
<dbReference type="AlphaFoldDB" id="A0A5S5AMV0"/>
<dbReference type="InterPro" id="IPR051312">
    <property type="entry name" value="Diverse_Substr_Oxidored"/>
</dbReference>
<dbReference type="InterPro" id="IPR016169">
    <property type="entry name" value="FAD-bd_PCMH_sub2"/>
</dbReference>
<name>A0A5S5AMV0_9FIRM</name>
<dbReference type="InterPro" id="IPR036318">
    <property type="entry name" value="FAD-bd_PCMH-like_sf"/>
</dbReference>
<evidence type="ECO:0000256" key="2">
    <source>
        <dbReference type="ARBA" id="ARBA00023002"/>
    </source>
</evidence>
<dbReference type="InterPro" id="IPR016167">
    <property type="entry name" value="FAD-bd_PCMH_sub1"/>
</dbReference>
<gene>
    <name evidence="4" type="ORF">LZ11_01889</name>
</gene>
<reference evidence="4 5" key="1">
    <citation type="submission" date="2019-07" db="EMBL/GenBank/DDBJ databases">
        <title>Genomic Encyclopedia of Type Strains, Phase I: the one thousand microbial genomes (KMG-I) project.</title>
        <authorList>
            <person name="Kyrpides N."/>
        </authorList>
    </citation>
    <scope>NUCLEOTIDE SEQUENCE [LARGE SCALE GENOMIC DNA]</scope>
    <source>
        <strain evidence="4 5">DSM 16647</strain>
    </source>
</reference>
<dbReference type="Gene3D" id="3.30.465.10">
    <property type="match status" value="1"/>
</dbReference>
<protein>
    <submittedName>
        <fullName evidence="4">Carbon-monoxide dehydrogenase medium subunit</fullName>
    </submittedName>
</protein>
<dbReference type="SUPFAM" id="SSF55447">
    <property type="entry name" value="CO dehydrogenase flavoprotein C-terminal domain-like"/>
    <property type="match status" value="1"/>
</dbReference>
<dbReference type="Pfam" id="PF00941">
    <property type="entry name" value="FAD_binding_5"/>
    <property type="match status" value="1"/>
</dbReference>
<dbReference type="GO" id="GO:0071949">
    <property type="term" value="F:FAD binding"/>
    <property type="evidence" value="ECO:0007669"/>
    <property type="project" value="InterPro"/>
</dbReference>
<keyword evidence="1" id="KW-0285">Flavoprotein</keyword>
<evidence type="ECO:0000313" key="5">
    <source>
        <dbReference type="Proteomes" id="UP000322294"/>
    </source>
</evidence>
<accession>A0A5S5AMV0</accession>
<dbReference type="EMBL" id="VNHO01000022">
    <property type="protein sequence ID" value="TYP51599.1"/>
    <property type="molecule type" value="Genomic_DNA"/>
</dbReference>
<evidence type="ECO:0000313" key="4">
    <source>
        <dbReference type="EMBL" id="TYP51599.1"/>
    </source>
</evidence>